<dbReference type="HOGENOM" id="CLU_852381_0_0_0"/>
<proteinExistence type="predicted"/>
<dbReference type="AlphaFoldDB" id="D1AXK9"/>
<dbReference type="EMBL" id="CP001779">
    <property type="protein sequence ID" value="ACZ01035.1"/>
    <property type="molecule type" value="Genomic_DNA"/>
</dbReference>
<accession>D1AXK9</accession>
<organism evidence="1 2">
    <name type="scientific">Streptobacillus moniliformis (strain ATCC 14647 / DSM 12112 / NCTC 10651 / 9901)</name>
    <dbReference type="NCBI Taxonomy" id="519441"/>
    <lineage>
        <taxon>Bacteria</taxon>
        <taxon>Fusobacteriati</taxon>
        <taxon>Fusobacteriota</taxon>
        <taxon>Fusobacteriia</taxon>
        <taxon>Fusobacteriales</taxon>
        <taxon>Leptotrichiaceae</taxon>
        <taxon>Streptobacillus</taxon>
    </lineage>
</organism>
<keyword evidence="2" id="KW-1185">Reference proteome</keyword>
<sequence length="326" mass="36810">MINKGIIIGLMTISTTTLGAEYYVINESKVNLGHEGTFKKDISTGIKLGTVFGNNKKEVGVFTGGQVGYKDKAEGRAHFGANLKMKVREDIELIINASYQYMDKEALEWSVKELLKSRGEWDSKFEKDKGALKAYYHSQGFRFKDGENLFSGIVNYDNKNYKLHTGLIYTADYVTTGDGKNRFRFENFATISTSKGKHDIEGTINYKLKKDTYKHGGRLKLELNTLSRLDKIDIHNKGELYLGTIAPNKKNYSILLENGIKHKTNNLEINTTLNSGVVFKEIEKSTKADSLKILYKPELKVNVKYNKGSIDIESKNKLMGRVETKG</sequence>
<name>D1AXK9_STRM9</name>
<reference evidence="1 2" key="1">
    <citation type="journal article" date="2009" name="Stand. Genomic Sci.">
        <title>Complete genome sequence of Streptobacillus moniliformis type strain (9901T).</title>
        <authorList>
            <person name="Nolan M."/>
            <person name="Gronow S."/>
            <person name="Lapidus A."/>
            <person name="Ivanova N."/>
            <person name="Copeland A."/>
            <person name="Lucas S."/>
            <person name="Del Rio T.G."/>
            <person name="Chen F."/>
            <person name="Tice H."/>
            <person name="Pitluck S."/>
            <person name="Cheng J.F."/>
            <person name="Sims D."/>
            <person name="Meincke L."/>
            <person name="Bruce D."/>
            <person name="Goodwin L."/>
            <person name="Brettin T."/>
            <person name="Han C."/>
            <person name="Detter J.C."/>
            <person name="Ovchinikova G."/>
            <person name="Pati A."/>
            <person name="Mavromatis K."/>
            <person name="Mikhailova N."/>
            <person name="Chen A."/>
            <person name="Palaniappan K."/>
            <person name="Land M."/>
            <person name="Hauser L."/>
            <person name="Chang Y.J."/>
            <person name="Jeffries C.D."/>
            <person name="Rohde M."/>
            <person name="Sproer C."/>
            <person name="Goker M."/>
            <person name="Bristow J."/>
            <person name="Eisen J.A."/>
            <person name="Markowitz V."/>
            <person name="Hugenholtz P."/>
            <person name="Kyrpides N.C."/>
            <person name="Klenk H.P."/>
            <person name="Chain P."/>
        </authorList>
    </citation>
    <scope>NUCLEOTIDE SEQUENCE [LARGE SCALE GENOMIC DNA]</scope>
    <source>
        <strain evidence="2">ATCC 14647 / DSM 12112 / NCTC 10651 / 9901</strain>
    </source>
</reference>
<dbReference type="eggNOG" id="COG3733">
    <property type="taxonomic scope" value="Bacteria"/>
</dbReference>
<dbReference type="KEGG" id="smf:Smon_0556"/>
<dbReference type="STRING" id="519441.Smon_0556"/>
<protein>
    <submittedName>
        <fullName evidence="1">Uncharacterized protein</fullName>
    </submittedName>
</protein>
<dbReference type="Proteomes" id="UP000002072">
    <property type="component" value="Chromosome"/>
</dbReference>
<gene>
    <name evidence="1" type="ordered locus">Smon_0556</name>
</gene>
<evidence type="ECO:0000313" key="1">
    <source>
        <dbReference type="EMBL" id="ACZ01035.1"/>
    </source>
</evidence>
<evidence type="ECO:0000313" key="2">
    <source>
        <dbReference type="Proteomes" id="UP000002072"/>
    </source>
</evidence>
<dbReference type="RefSeq" id="WP_012858590.1">
    <property type="nucleotide sequence ID" value="NC_013515.1"/>
</dbReference>
<dbReference type="GeneID" id="69248185"/>